<comment type="caution">
    <text evidence="2">The sequence shown here is derived from an EMBL/GenBank/DDBJ whole genome shotgun (WGS) entry which is preliminary data.</text>
</comment>
<name>A0ABV6TBV8_9ACTN</name>
<dbReference type="RefSeq" id="WP_394317056.1">
    <property type="nucleotide sequence ID" value="NZ_JBHMQV010000004.1"/>
</dbReference>
<accession>A0ABV6TBV8</accession>
<evidence type="ECO:0000313" key="3">
    <source>
        <dbReference type="Proteomes" id="UP001589887"/>
    </source>
</evidence>
<gene>
    <name evidence="2" type="ORF">ACFH04_05785</name>
</gene>
<feature type="signal peptide" evidence="1">
    <location>
        <begin position="1"/>
        <end position="31"/>
    </location>
</feature>
<reference evidence="2 3" key="1">
    <citation type="submission" date="2024-09" db="EMBL/GenBank/DDBJ databases">
        <authorList>
            <person name="Sun Q."/>
            <person name="Mori K."/>
        </authorList>
    </citation>
    <scope>NUCLEOTIDE SEQUENCE [LARGE SCALE GENOMIC DNA]</scope>
    <source>
        <strain evidence="2 3">JCM 4557</strain>
    </source>
</reference>
<protein>
    <recommendedName>
        <fullName evidence="4">Serine/threonine protein kinase</fullName>
    </recommendedName>
</protein>
<evidence type="ECO:0008006" key="4">
    <source>
        <dbReference type="Google" id="ProtNLM"/>
    </source>
</evidence>
<organism evidence="2 3">
    <name type="scientific">Streptomyces noboritoensis</name>
    <dbReference type="NCBI Taxonomy" id="67337"/>
    <lineage>
        <taxon>Bacteria</taxon>
        <taxon>Bacillati</taxon>
        <taxon>Actinomycetota</taxon>
        <taxon>Actinomycetes</taxon>
        <taxon>Kitasatosporales</taxon>
        <taxon>Streptomycetaceae</taxon>
        <taxon>Streptomyces</taxon>
    </lineage>
</organism>
<proteinExistence type="predicted"/>
<feature type="chain" id="PRO_5046398120" description="Serine/threonine protein kinase" evidence="1">
    <location>
        <begin position="32"/>
        <end position="147"/>
    </location>
</feature>
<evidence type="ECO:0000256" key="1">
    <source>
        <dbReference type="SAM" id="SignalP"/>
    </source>
</evidence>
<keyword evidence="3" id="KW-1185">Reference proteome</keyword>
<dbReference type="EMBL" id="JBHMQV010000004">
    <property type="protein sequence ID" value="MFC0843246.1"/>
    <property type="molecule type" value="Genomic_DNA"/>
</dbReference>
<dbReference type="Proteomes" id="UP001589887">
    <property type="component" value="Unassembled WGS sequence"/>
</dbReference>
<sequence>MRKFRRAVAMSSAALALASAATLTLAGSASADTTVCGPPQGGTSGAPWYGYTMIPCVAKYAQGQYYSYVTMSGGSTDVRVYTGVYNKCDGVTYGINGDSASNHIYPGGGTVYSNWAYTSCSLGVWGIARLTNNGVGSPWAWSEKMPY</sequence>
<keyword evidence="1" id="KW-0732">Signal</keyword>
<evidence type="ECO:0000313" key="2">
    <source>
        <dbReference type="EMBL" id="MFC0843246.1"/>
    </source>
</evidence>